<keyword evidence="4 5" id="KW-0574">Periplasm</keyword>
<comment type="subcellular location">
    <subcellularLocation>
        <location evidence="1 5">Periplasm</location>
    </subcellularLocation>
</comment>
<dbReference type="PRINTS" id="PR00909">
    <property type="entry name" value="SPERMDNBNDNG"/>
</dbReference>
<keyword evidence="2 5" id="KW-0813">Transport</keyword>
<dbReference type="PIRSF" id="PIRSF019574">
    <property type="entry name" value="Periplasmic_polyamine_BP"/>
    <property type="match status" value="1"/>
</dbReference>
<protein>
    <recommendedName>
        <fullName evidence="5">Putrescine-binding periplasmic protein</fullName>
    </recommendedName>
</protein>
<dbReference type="Proteomes" id="UP000095087">
    <property type="component" value="Unassembled WGS sequence"/>
</dbReference>
<dbReference type="SUPFAM" id="SSF53850">
    <property type="entry name" value="Periplasmic binding protein-like II"/>
    <property type="match status" value="1"/>
</dbReference>
<dbReference type="Gene3D" id="3.40.190.10">
    <property type="entry name" value="Periplasmic binding protein-like II"/>
    <property type="match status" value="2"/>
</dbReference>
<sequence length="394" mass="43388">MSSSLERRNRANEAVESETAMVKRLQIATRILAAACAAAVVALTLAAAPQPAEANETVTIAAWADYVPVEVLEEFTEKTGIDVNYSAFDSLETLETKLLTGDSGYDVVFPSAFTAGRLIKAGVLAPLDKKKLTNLDNLDPKVMEFLARHDKGNRYGVPYLWGTTGIMYNPALISERMKDAPVDSLAMIFDPKIVSKFADCGVSIIDSPEEIVAIALNYLGLDPFTTDPEDFKKVDELLAPVSKYIRNFKSSSMINDMARGDLCLALGWSGDAGVAYARAQEAGTGVEVYYAVPKEGTDVFFDFLSIPKTAPHPDNAYAFLNFLMEPEVIAKITNAYFYPNGNKASLEYVLDDVKNDPNVYPSEEMMGKLFPNLPRDPKTLRMITRSWTRFKTGY</sequence>
<accession>A0A1E2RXF7</accession>
<dbReference type="PANTHER" id="PTHR30222">
    <property type="entry name" value="SPERMIDINE/PUTRESCINE-BINDING PERIPLASMIC PROTEIN"/>
    <property type="match status" value="1"/>
</dbReference>
<evidence type="ECO:0000256" key="1">
    <source>
        <dbReference type="ARBA" id="ARBA00004418"/>
    </source>
</evidence>
<comment type="function">
    <text evidence="5">Required for the activity of the bacterial periplasmic transport system of putrescine.</text>
</comment>
<dbReference type="AlphaFoldDB" id="A0A1E2RXF7"/>
<reference evidence="6 7" key="1">
    <citation type="submission" date="2016-07" db="EMBL/GenBank/DDBJ databases">
        <title>Draft genome sequence of Methyloligella halotolerans C2T (VKM B-2706T=CCUG 61687T=DSM 25045T), a halotolerant polyhydroxybutyrate accumulating methylotroph.</title>
        <authorList>
            <person name="Vasilenko O.V."/>
            <person name="Doronina N.V."/>
            <person name="Poroshina M.N."/>
            <person name="Tarlachkov S.V."/>
            <person name="Trotsenko Y.A."/>
        </authorList>
    </citation>
    <scope>NUCLEOTIDE SEQUENCE [LARGE SCALE GENOMIC DNA]</scope>
    <source>
        <strain evidence="6 7">VKM B-2706</strain>
    </source>
</reference>
<evidence type="ECO:0000256" key="2">
    <source>
        <dbReference type="ARBA" id="ARBA00022448"/>
    </source>
</evidence>
<evidence type="ECO:0000256" key="3">
    <source>
        <dbReference type="ARBA" id="ARBA00022729"/>
    </source>
</evidence>
<dbReference type="PATRIC" id="fig|1177755.3.peg.2111"/>
<evidence type="ECO:0000313" key="6">
    <source>
        <dbReference type="EMBL" id="ODA66805.1"/>
    </source>
</evidence>
<dbReference type="Pfam" id="PF13416">
    <property type="entry name" value="SBP_bac_8"/>
    <property type="match status" value="1"/>
</dbReference>
<evidence type="ECO:0000313" key="7">
    <source>
        <dbReference type="Proteomes" id="UP000095087"/>
    </source>
</evidence>
<keyword evidence="7" id="KW-1185">Reference proteome</keyword>
<keyword evidence="3" id="KW-0732">Signal</keyword>
<dbReference type="InterPro" id="IPR006059">
    <property type="entry name" value="SBP"/>
</dbReference>
<dbReference type="CDD" id="cd13659">
    <property type="entry name" value="PBP2_PotF"/>
    <property type="match status" value="1"/>
</dbReference>
<organism evidence="6 7">
    <name type="scientific">Methyloligella halotolerans</name>
    <dbReference type="NCBI Taxonomy" id="1177755"/>
    <lineage>
        <taxon>Bacteria</taxon>
        <taxon>Pseudomonadati</taxon>
        <taxon>Pseudomonadota</taxon>
        <taxon>Alphaproteobacteria</taxon>
        <taxon>Hyphomicrobiales</taxon>
        <taxon>Hyphomicrobiaceae</taxon>
        <taxon>Methyloligella</taxon>
    </lineage>
</organism>
<dbReference type="GO" id="GO:0019808">
    <property type="term" value="F:polyamine binding"/>
    <property type="evidence" value="ECO:0007669"/>
    <property type="project" value="InterPro"/>
</dbReference>
<dbReference type="PANTHER" id="PTHR30222:SF12">
    <property type="entry name" value="NORSPERMIDINE SENSOR"/>
    <property type="match status" value="1"/>
</dbReference>
<evidence type="ECO:0000256" key="5">
    <source>
        <dbReference type="PIRNR" id="PIRNR019574"/>
    </source>
</evidence>
<dbReference type="STRING" id="1177755.A7A08_02102"/>
<proteinExistence type="inferred from homology"/>
<evidence type="ECO:0000256" key="4">
    <source>
        <dbReference type="ARBA" id="ARBA00022764"/>
    </source>
</evidence>
<dbReference type="GO" id="GO:0015846">
    <property type="term" value="P:polyamine transport"/>
    <property type="evidence" value="ECO:0007669"/>
    <property type="project" value="InterPro"/>
</dbReference>
<name>A0A1E2RXF7_9HYPH</name>
<dbReference type="EMBL" id="MASI01000005">
    <property type="protein sequence ID" value="ODA66805.1"/>
    <property type="molecule type" value="Genomic_DNA"/>
</dbReference>
<comment type="caution">
    <text evidence="6">The sequence shown here is derived from an EMBL/GenBank/DDBJ whole genome shotgun (WGS) entry which is preliminary data.</text>
</comment>
<dbReference type="InterPro" id="IPR001188">
    <property type="entry name" value="Sperm_putr-bd"/>
</dbReference>
<comment type="similarity">
    <text evidence="5">Belongs to the bacterial solute-binding protein PotD/PotF family.</text>
</comment>
<dbReference type="GO" id="GO:0042597">
    <property type="term" value="C:periplasmic space"/>
    <property type="evidence" value="ECO:0007669"/>
    <property type="project" value="UniProtKB-SubCell"/>
</dbReference>
<gene>
    <name evidence="6" type="ORF">A7A08_02102</name>
</gene>